<proteinExistence type="predicted"/>
<dbReference type="Pfam" id="PF20217">
    <property type="entry name" value="DUF6577"/>
    <property type="match status" value="1"/>
</dbReference>
<keyword evidence="2" id="KW-1185">Reference proteome</keyword>
<dbReference type="Proteomes" id="UP000621670">
    <property type="component" value="Unassembled WGS sequence"/>
</dbReference>
<sequence>MKNTEVALAIKGKFSNQTTITSKELVLFLSNLFPELSNKTIPWKINQLKAENLIYQTGRGIYTFAFKPEFKLELSLKTKRIYNKTKVFTAAELVVWDTEMLDVIIERENEKRAVFLLVQKDELNELFEQMQSMSKPVYLEPNQEIIQRYILPQNDVILLYPLISETPTDHIGDYVLPTLEGILVNAWLLSENYLKPLDYSISEIFECAFRKYNVNKNKLLRYASRRDQRNEIEQLIQTIHND</sequence>
<dbReference type="EMBL" id="JACRUM010000002">
    <property type="protein sequence ID" value="MBC5862822.1"/>
    <property type="molecule type" value="Genomic_DNA"/>
</dbReference>
<protein>
    <submittedName>
        <fullName evidence="1">Uncharacterized protein</fullName>
    </submittedName>
</protein>
<reference evidence="1 2" key="1">
    <citation type="submission" date="2020-08" db="EMBL/GenBank/DDBJ databases">
        <title>Description of novel Flavobacterium F-400 isolate.</title>
        <authorList>
            <person name="Saticioglu I."/>
            <person name="Duman M."/>
            <person name="Altun S."/>
        </authorList>
    </citation>
    <scope>NUCLEOTIDE SEQUENCE [LARGE SCALE GENOMIC DNA]</scope>
    <source>
        <strain evidence="1 2">F-400</strain>
    </source>
</reference>
<dbReference type="RefSeq" id="WP_166134034.1">
    <property type="nucleotide sequence ID" value="NZ_JAAOBY010000002.1"/>
</dbReference>
<accession>A0ABR7JEE1</accession>
<evidence type="ECO:0000313" key="2">
    <source>
        <dbReference type="Proteomes" id="UP000621670"/>
    </source>
</evidence>
<name>A0ABR7JEE1_9FLAO</name>
<evidence type="ECO:0000313" key="1">
    <source>
        <dbReference type="EMBL" id="MBC5862822.1"/>
    </source>
</evidence>
<comment type="caution">
    <text evidence="1">The sequence shown here is derived from an EMBL/GenBank/DDBJ whole genome shotgun (WGS) entry which is preliminary data.</text>
</comment>
<dbReference type="InterPro" id="IPR046484">
    <property type="entry name" value="DUF6577"/>
</dbReference>
<gene>
    <name evidence="1" type="ORF">H8R26_05250</name>
</gene>
<organism evidence="1 2">
    <name type="scientific">Flavobacterium turcicum</name>
    <dbReference type="NCBI Taxonomy" id="2764718"/>
    <lineage>
        <taxon>Bacteria</taxon>
        <taxon>Pseudomonadati</taxon>
        <taxon>Bacteroidota</taxon>
        <taxon>Flavobacteriia</taxon>
        <taxon>Flavobacteriales</taxon>
        <taxon>Flavobacteriaceae</taxon>
        <taxon>Flavobacterium</taxon>
    </lineage>
</organism>